<dbReference type="AlphaFoldDB" id="A0A2M4D9A6"/>
<evidence type="ECO:0000256" key="1">
    <source>
        <dbReference type="SAM" id="MobiDB-lite"/>
    </source>
</evidence>
<dbReference type="EMBL" id="GGFL01009982">
    <property type="protein sequence ID" value="MBW74160.1"/>
    <property type="molecule type" value="Transcribed_RNA"/>
</dbReference>
<name>A0A2M4D9A6_ANODA</name>
<protein>
    <submittedName>
        <fullName evidence="3">Putative secreted protein</fullName>
    </submittedName>
</protein>
<evidence type="ECO:0000313" key="3">
    <source>
        <dbReference type="EMBL" id="MBW74160.1"/>
    </source>
</evidence>
<proteinExistence type="predicted"/>
<organism evidence="3">
    <name type="scientific">Anopheles darlingi</name>
    <name type="common">Mosquito</name>
    <dbReference type="NCBI Taxonomy" id="43151"/>
    <lineage>
        <taxon>Eukaryota</taxon>
        <taxon>Metazoa</taxon>
        <taxon>Ecdysozoa</taxon>
        <taxon>Arthropoda</taxon>
        <taxon>Hexapoda</taxon>
        <taxon>Insecta</taxon>
        <taxon>Pterygota</taxon>
        <taxon>Neoptera</taxon>
        <taxon>Endopterygota</taxon>
        <taxon>Diptera</taxon>
        <taxon>Nematocera</taxon>
        <taxon>Culicoidea</taxon>
        <taxon>Culicidae</taxon>
        <taxon>Anophelinae</taxon>
        <taxon>Anopheles</taxon>
    </lineage>
</organism>
<sequence>MLEVDMLLWVCLCVCVQQCNWRLACCFGASSSLPPSRRRRRRTQCAEGAQKKPTEPEIVSHNLHGDDANGWLGFLFLRAPLCVGGTSGGCCDVFTNGLPCQCEQVGQRIKSGGRGGTICGILNGRRSSTPSRRS</sequence>
<evidence type="ECO:0000256" key="2">
    <source>
        <dbReference type="SAM" id="SignalP"/>
    </source>
</evidence>
<accession>A0A2M4D9A6</accession>
<feature type="chain" id="PRO_5014960627" evidence="2">
    <location>
        <begin position="22"/>
        <end position="134"/>
    </location>
</feature>
<feature type="signal peptide" evidence="2">
    <location>
        <begin position="1"/>
        <end position="21"/>
    </location>
</feature>
<keyword evidence="2" id="KW-0732">Signal</keyword>
<reference evidence="3" key="1">
    <citation type="submission" date="2018-01" db="EMBL/GenBank/DDBJ databases">
        <title>An insight into the sialome of Amazonian anophelines.</title>
        <authorList>
            <person name="Ribeiro J.M."/>
            <person name="Scarpassa V."/>
            <person name="Calvo E."/>
        </authorList>
    </citation>
    <scope>NUCLEOTIDE SEQUENCE</scope>
</reference>
<feature type="region of interest" description="Disordered" evidence="1">
    <location>
        <begin position="33"/>
        <end position="60"/>
    </location>
</feature>